<keyword evidence="5" id="KW-0963">Cytoplasm</keyword>
<feature type="compositionally biased region" description="Polar residues" evidence="15">
    <location>
        <begin position="482"/>
        <end position="493"/>
    </location>
</feature>
<dbReference type="InterPro" id="IPR041888">
    <property type="entry name" value="RING-HC_ZNF598/HEL2"/>
</dbReference>
<evidence type="ECO:0000256" key="11">
    <source>
        <dbReference type="ARBA" id="ARBA00023054"/>
    </source>
</evidence>
<feature type="compositionally biased region" description="Low complexity" evidence="15">
    <location>
        <begin position="387"/>
        <end position="397"/>
    </location>
</feature>
<dbReference type="Gene3D" id="1.20.5.170">
    <property type="match status" value="1"/>
</dbReference>
<accession>A0A9N9HYX2</accession>
<dbReference type="Pfam" id="PF23230">
    <property type="entry name" value="zf-C2H2_13"/>
    <property type="match status" value="1"/>
</dbReference>
<keyword evidence="18" id="KW-1185">Reference proteome</keyword>
<dbReference type="PANTHER" id="PTHR22938:SF0">
    <property type="entry name" value="E3 UBIQUITIN-PROTEIN LIGASE ZNF598"/>
    <property type="match status" value="1"/>
</dbReference>
<dbReference type="GO" id="GO:0008270">
    <property type="term" value="F:zinc ion binding"/>
    <property type="evidence" value="ECO:0007669"/>
    <property type="project" value="UniProtKB-KW"/>
</dbReference>
<feature type="region of interest" description="Disordered" evidence="15">
    <location>
        <begin position="387"/>
        <end position="448"/>
    </location>
</feature>
<dbReference type="AlphaFoldDB" id="A0A9N9HYX2"/>
<feature type="compositionally biased region" description="Polar residues" evidence="15">
    <location>
        <begin position="500"/>
        <end position="509"/>
    </location>
</feature>
<evidence type="ECO:0000256" key="2">
    <source>
        <dbReference type="ARBA" id="ARBA00004496"/>
    </source>
</evidence>
<dbReference type="SMART" id="SM00355">
    <property type="entry name" value="ZnF_C2H2"/>
    <property type="match status" value="4"/>
</dbReference>
<dbReference type="GO" id="GO:0005737">
    <property type="term" value="C:cytoplasm"/>
    <property type="evidence" value="ECO:0007669"/>
    <property type="project" value="UniProtKB-SubCell"/>
</dbReference>
<dbReference type="InterPro" id="IPR000533">
    <property type="entry name" value="Tropomyosin"/>
</dbReference>
<dbReference type="EMBL" id="CAJVQA010012090">
    <property type="protein sequence ID" value="CAG8713586.1"/>
    <property type="molecule type" value="Genomic_DNA"/>
</dbReference>
<dbReference type="InterPro" id="IPR013083">
    <property type="entry name" value="Znf_RING/FYVE/PHD"/>
</dbReference>
<keyword evidence="6" id="KW-0597">Phosphoprotein</keyword>
<evidence type="ECO:0000259" key="16">
    <source>
        <dbReference type="PROSITE" id="PS50089"/>
    </source>
</evidence>
<keyword evidence="11 14" id="KW-0175">Coiled coil</keyword>
<evidence type="ECO:0000313" key="18">
    <source>
        <dbReference type="Proteomes" id="UP000789759"/>
    </source>
</evidence>
<keyword evidence="10" id="KW-0862">Zinc</keyword>
<evidence type="ECO:0000256" key="13">
    <source>
        <dbReference type="PROSITE-ProRule" id="PRU00175"/>
    </source>
</evidence>
<protein>
    <recommendedName>
        <fullName evidence="4">RING-type E3 ubiquitin transferase</fullName>
        <ecNumber evidence="4">2.3.2.27</ecNumber>
    </recommendedName>
</protein>
<dbReference type="Pfam" id="PF25447">
    <property type="entry name" value="RING_ZNF598"/>
    <property type="match status" value="1"/>
</dbReference>
<dbReference type="Pfam" id="PF00261">
    <property type="entry name" value="Tropomyosin"/>
    <property type="match status" value="2"/>
</dbReference>
<dbReference type="GO" id="GO:0061630">
    <property type="term" value="F:ubiquitin protein ligase activity"/>
    <property type="evidence" value="ECO:0007669"/>
    <property type="project" value="UniProtKB-EC"/>
</dbReference>
<dbReference type="InterPro" id="IPR056437">
    <property type="entry name" value="Znf-C2H2_ZNF598/HEL2"/>
</dbReference>
<evidence type="ECO:0000256" key="7">
    <source>
        <dbReference type="ARBA" id="ARBA00022679"/>
    </source>
</evidence>
<comment type="similarity">
    <text evidence="12">Belongs to the ZNF598/HEL2 family.</text>
</comment>
<dbReference type="InterPro" id="IPR057634">
    <property type="entry name" value="PAH_ZNF598/HEL2"/>
</dbReference>
<dbReference type="GO" id="GO:0016567">
    <property type="term" value="P:protein ubiquitination"/>
    <property type="evidence" value="ECO:0007669"/>
    <property type="project" value="TreeGrafter"/>
</dbReference>
<dbReference type="InterPro" id="IPR013087">
    <property type="entry name" value="Znf_C2H2_type"/>
</dbReference>
<reference evidence="17" key="1">
    <citation type="submission" date="2021-06" db="EMBL/GenBank/DDBJ databases">
        <authorList>
            <person name="Kallberg Y."/>
            <person name="Tangrot J."/>
            <person name="Rosling A."/>
        </authorList>
    </citation>
    <scope>NUCLEOTIDE SEQUENCE</scope>
    <source>
        <strain evidence="17">FL966</strain>
    </source>
</reference>
<keyword evidence="9 13" id="KW-0863">Zinc-finger</keyword>
<evidence type="ECO:0000256" key="3">
    <source>
        <dbReference type="ARBA" id="ARBA00004906"/>
    </source>
</evidence>
<feature type="compositionally biased region" description="Low complexity" evidence="15">
    <location>
        <begin position="431"/>
        <end position="440"/>
    </location>
</feature>
<evidence type="ECO:0000256" key="1">
    <source>
        <dbReference type="ARBA" id="ARBA00000900"/>
    </source>
</evidence>
<dbReference type="OrthoDB" id="3838338at2759"/>
<comment type="caution">
    <text evidence="17">The sequence shown here is derived from an EMBL/GenBank/DDBJ whole genome shotgun (WGS) entry which is preliminary data.</text>
</comment>
<feature type="domain" description="RING-type" evidence="16">
    <location>
        <begin position="78"/>
        <end position="118"/>
    </location>
</feature>
<feature type="coiled-coil region" evidence="14">
    <location>
        <begin position="677"/>
        <end position="826"/>
    </location>
</feature>
<gene>
    <name evidence="17" type="ORF">CPELLU_LOCUS12462</name>
</gene>
<evidence type="ECO:0000256" key="5">
    <source>
        <dbReference type="ARBA" id="ARBA00022490"/>
    </source>
</evidence>
<feature type="compositionally biased region" description="Pro residues" evidence="15">
    <location>
        <begin position="421"/>
        <end position="430"/>
    </location>
</feature>
<comment type="subcellular location">
    <subcellularLocation>
        <location evidence="2">Cytoplasm</location>
    </subcellularLocation>
</comment>
<evidence type="ECO:0000256" key="4">
    <source>
        <dbReference type="ARBA" id="ARBA00012483"/>
    </source>
</evidence>
<dbReference type="Gene3D" id="3.30.40.10">
    <property type="entry name" value="Zinc/RING finger domain, C3HC4 (zinc finger)"/>
    <property type="match status" value="1"/>
</dbReference>
<sequence length="830" mass="94987">MSNSISSTSAQSSTSTEQSSRGRHNRGGRTGGRPYRRRGHGERHSENPAQSPNGICKFDKLDKVEGSTDSTSFSENGCIICTESITYYAVAECNHRTCHLCSLRLRALYKNKNCAYCKTEQTKVIFTRDSEKPFQDYKDTDIPFKDEKLNIFCEDQEIYDDIIKNLRFNCPGENCKAVCDGWQDLKKHVRREHKLWLCDLCIQHKKKLFVHEHKLYTSNQLDKHYQEGDESGFTGHPRCDFCYIDFYGDDELYDHCRNSHEQCHICLRAGIKHQYYVNYGELEKHFKNDHFLCLHQECLDKKFVVFETDIDLKAHELETHGSYVSGQRAKQQARRIEVNFISYGESRFRNRQRYQERQVSENRIDDNDGGGSTIEEAVQQIRNIHMSESNSSSGGTSVNARAVRPPPGFGVLSHDEVISPPDEPPPPPPQNVQRNRTPNPTVSRVRDDEFPTLSAASRVINNAGIPPINYSEKVRGSRSLINKSNPTLQQRSKLNGKGKPSTSIIQPMQGSSSGTSSKGKELAHIPENQTTSISDIQNHNQRVKNNAIDTVISSRQEEEFLRRVSGYLSNNQSKMNDFRSFTSAYRNEVINAPQFVESLWNLFNKRTETIGKVVSGFVDVLDSETNKSALLSAWNDRKSMMNTEFPALELSSSPQKTATVNKNLKIRNSNKPASRKLDKLRAETDAAVQRAEEAEAQYKKIEQELTAKEQENISLQNKIALLEAEVERAEKKISDAKLAKEEEENNKNVSESLQRKVALLENELDNTEKNLRETTEKLRQTDVKAEHFERKVQQLETEKAELEKQLEEMTNKCQEAERKYDEAIKQLDEF</sequence>
<dbReference type="InterPro" id="IPR001841">
    <property type="entry name" value="Znf_RING"/>
</dbReference>
<dbReference type="PANTHER" id="PTHR22938">
    <property type="entry name" value="ZINC FINGER PROTEIN 598"/>
    <property type="match status" value="1"/>
</dbReference>
<keyword evidence="7" id="KW-0808">Transferase</keyword>
<evidence type="ECO:0000256" key="14">
    <source>
        <dbReference type="SAM" id="Coils"/>
    </source>
</evidence>
<keyword evidence="8" id="KW-0479">Metal-binding</keyword>
<evidence type="ECO:0000313" key="17">
    <source>
        <dbReference type="EMBL" id="CAG8713586.1"/>
    </source>
</evidence>
<feature type="region of interest" description="Disordered" evidence="15">
    <location>
        <begin position="482"/>
        <end position="522"/>
    </location>
</feature>
<dbReference type="SUPFAM" id="SSF57997">
    <property type="entry name" value="Tropomyosin"/>
    <property type="match status" value="1"/>
</dbReference>
<dbReference type="SUPFAM" id="SSF57850">
    <property type="entry name" value="RING/U-box"/>
    <property type="match status" value="1"/>
</dbReference>
<evidence type="ECO:0000256" key="10">
    <source>
        <dbReference type="ARBA" id="ARBA00022833"/>
    </source>
</evidence>
<proteinExistence type="inferred from homology"/>
<feature type="region of interest" description="Disordered" evidence="15">
    <location>
        <begin position="351"/>
        <end position="372"/>
    </location>
</feature>
<evidence type="ECO:0000256" key="15">
    <source>
        <dbReference type="SAM" id="MobiDB-lite"/>
    </source>
</evidence>
<feature type="compositionally biased region" description="Basic and acidic residues" evidence="15">
    <location>
        <begin position="353"/>
        <end position="366"/>
    </location>
</feature>
<name>A0A9N9HYX2_9GLOM</name>
<dbReference type="Proteomes" id="UP000789759">
    <property type="component" value="Unassembled WGS sequence"/>
</dbReference>
<comment type="catalytic activity">
    <reaction evidence="1">
        <text>S-ubiquitinyl-[E2 ubiquitin-conjugating enzyme]-L-cysteine + [acceptor protein]-L-lysine = [E2 ubiquitin-conjugating enzyme]-L-cysteine + N(6)-ubiquitinyl-[acceptor protein]-L-lysine.</text>
        <dbReference type="EC" id="2.3.2.27"/>
    </reaction>
</comment>
<dbReference type="Pfam" id="PF23202">
    <property type="entry name" value="PAH_ZNF598"/>
    <property type="match status" value="1"/>
</dbReference>
<dbReference type="GO" id="GO:0043022">
    <property type="term" value="F:ribosome binding"/>
    <property type="evidence" value="ECO:0007669"/>
    <property type="project" value="TreeGrafter"/>
</dbReference>
<evidence type="ECO:0000256" key="8">
    <source>
        <dbReference type="ARBA" id="ARBA00022723"/>
    </source>
</evidence>
<organism evidence="17 18">
    <name type="scientific">Cetraspora pellucida</name>
    <dbReference type="NCBI Taxonomy" id="1433469"/>
    <lineage>
        <taxon>Eukaryota</taxon>
        <taxon>Fungi</taxon>
        <taxon>Fungi incertae sedis</taxon>
        <taxon>Mucoromycota</taxon>
        <taxon>Glomeromycotina</taxon>
        <taxon>Glomeromycetes</taxon>
        <taxon>Diversisporales</taxon>
        <taxon>Gigasporaceae</taxon>
        <taxon>Cetraspora</taxon>
    </lineage>
</organism>
<evidence type="ECO:0000256" key="9">
    <source>
        <dbReference type="ARBA" id="ARBA00022771"/>
    </source>
</evidence>
<dbReference type="PROSITE" id="PS50089">
    <property type="entry name" value="ZF_RING_2"/>
    <property type="match status" value="1"/>
</dbReference>
<evidence type="ECO:0000256" key="6">
    <source>
        <dbReference type="ARBA" id="ARBA00022553"/>
    </source>
</evidence>
<dbReference type="EC" id="2.3.2.27" evidence="4"/>
<evidence type="ECO:0000256" key="12">
    <source>
        <dbReference type="ARBA" id="ARBA00035113"/>
    </source>
</evidence>
<dbReference type="CDD" id="cd16615">
    <property type="entry name" value="RING-HC_ZNF598"/>
    <property type="match status" value="1"/>
</dbReference>
<feature type="region of interest" description="Disordered" evidence="15">
    <location>
        <begin position="1"/>
        <end position="55"/>
    </location>
</feature>
<comment type="pathway">
    <text evidence="3">Protein modification; protein ubiquitination.</text>
</comment>
<dbReference type="Gene3D" id="1.20.5.340">
    <property type="match status" value="1"/>
</dbReference>
<dbReference type="InterPro" id="IPR044288">
    <property type="entry name" value="ZNF598/HEL2"/>
</dbReference>
<feature type="compositionally biased region" description="Low complexity" evidence="15">
    <location>
        <begin position="1"/>
        <end position="19"/>
    </location>
</feature>
<dbReference type="GO" id="GO:0072344">
    <property type="term" value="P:rescue of stalled ribosome"/>
    <property type="evidence" value="ECO:0007669"/>
    <property type="project" value="InterPro"/>
</dbReference>